<comment type="similarity">
    <text evidence="8">Belongs to the FtsQ/DivIB family. DivIB subfamily.</text>
</comment>
<dbReference type="KEGG" id="aamy:GFC30_1422"/>
<keyword evidence="11" id="KW-1185">Reference proteome</keyword>
<keyword evidence="3 8" id="KW-0132">Cell division</keyword>
<evidence type="ECO:0000313" key="10">
    <source>
        <dbReference type="EMBL" id="ANB60726.1"/>
    </source>
</evidence>
<dbReference type="InterPro" id="IPR005548">
    <property type="entry name" value="Cell_div_FtsQ/DivIB_C"/>
</dbReference>
<keyword evidence="6 8" id="KW-0472">Membrane</keyword>
<dbReference type="EMBL" id="CP015438">
    <property type="protein sequence ID" value="ANB60726.1"/>
    <property type="molecule type" value="Genomic_DNA"/>
</dbReference>
<accession>A0A160F384</accession>
<gene>
    <name evidence="8 10" type="primary">divIB</name>
    <name evidence="10" type="ORF">GFC30_1422</name>
</gene>
<dbReference type="Gene3D" id="3.40.50.10960">
    <property type="match status" value="1"/>
</dbReference>
<dbReference type="PANTHER" id="PTHR37820:SF1">
    <property type="entry name" value="CELL DIVISION PROTEIN FTSQ"/>
    <property type="match status" value="1"/>
</dbReference>
<dbReference type="GO" id="GO:0032153">
    <property type="term" value="C:cell division site"/>
    <property type="evidence" value="ECO:0007669"/>
    <property type="project" value="UniProtKB-UniRule"/>
</dbReference>
<dbReference type="Pfam" id="PF08478">
    <property type="entry name" value="POTRA_1"/>
    <property type="match status" value="1"/>
</dbReference>
<keyword evidence="2 8" id="KW-1003">Cell membrane</keyword>
<dbReference type="OrthoDB" id="1819027at2"/>
<dbReference type="Pfam" id="PF03799">
    <property type="entry name" value="FtsQ_DivIB_C"/>
    <property type="match status" value="1"/>
</dbReference>
<keyword evidence="5 8" id="KW-1133">Transmembrane helix</keyword>
<evidence type="ECO:0000256" key="5">
    <source>
        <dbReference type="ARBA" id="ARBA00022989"/>
    </source>
</evidence>
<dbReference type="GO" id="GO:0005886">
    <property type="term" value="C:plasma membrane"/>
    <property type="evidence" value="ECO:0007669"/>
    <property type="project" value="UniProtKB-SubCell"/>
</dbReference>
<dbReference type="InterPro" id="IPR013685">
    <property type="entry name" value="POTRA_FtsQ_type"/>
</dbReference>
<dbReference type="GO" id="GO:0043093">
    <property type="term" value="P:FtsZ-dependent cytokinesis"/>
    <property type="evidence" value="ECO:0007669"/>
    <property type="project" value="UniProtKB-UniRule"/>
</dbReference>
<evidence type="ECO:0000256" key="4">
    <source>
        <dbReference type="ARBA" id="ARBA00022692"/>
    </source>
</evidence>
<evidence type="ECO:0000256" key="3">
    <source>
        <dbReference type="ARBA" id="ARBA00022618"/>
    </source>
</evidence>
<evidence type="ECO:0000256" key="2">
    <source>
        <dbReference type="ARBA" id="ARBA00022475"/>
    </source>
</evidence>
<protein>
    <recommendedName>
        <fullName evidence="8">Cell division protein DivIB</fullName>
    </recommendedName>
</protein>
<dbReference type="InterPro" id="IPR050487">
    <property type="entry name" value="FtsQ_DivIB"/>
</dbReference>
<feature type="domain" description="POTRA" evidence="9">
    <location>
        <begin position="65"/>
        <end position="133"/>
    </location>
</feature>
<evidence type="ECO:0000256" key="7">
    <source>
        <dbReference type="ARBA" id="ARBA00023306"/>
    </source>
</evidence>
<keyword evidence="4 8" id="KW-0812">Transmembrane</keyword>
<feature type="transmembrane region" description="Helical" evidence="8">
    <location>
        <begin position="43"/>
        <end position="60"/>
    </location>
</feature>
<dbReference type="AlphaFoldDB" id="A0A160F384"/>
<evidence type="ECO:0000256" key="1">
    <source>
        <dbReference type="ARBA" id="ARBA00004370"/>
    </source>
</evidence>
<dbReference type="PATRIC" id="fig|294699.3.peg.1443"/>
<evidence type="ECO:0000256" key="6">
    <source>
        <dbReference type="ARBA" id="ARBA00023136"/>
    </source>
</evidence>
<sequence>MPFVLLFVSKKAVSELKKGKVVVLEERVPKLKQRRRQKVNRRLTAYIVFFFMLILCIIYFQSPLSNVRHIDVKGNQHVSVQQIVQASGLTNRTSFWRVKTDQVKQAIESLPEIKEVTVKKQFPNTIVLYIKERTRVAYIEEKQLFFPILDNGKILTKNKPKVALSDAPILVNWKDGEKIQEIAGQLAHLPSYILNAISEIHHTPTKYDPYHVTVYMNDGFEVSATVPNFAEKMRLYPEIVKQLNPDVKGVIHLEVSNYFKAYKGDDNEKSKGE</sequence>
<organism evidence="10 11">
    <name type="scientific">Anoxybacteroides amylolyticum</name>
    <dbReference type="NCBI Taxonomy" id="294699"/>
    <lineage>
        <taxon>Bacteria</taxon>
        <taxon>Bacillati</taxon>
        <taxon>Bacillota</taxon>
        <taxon>Bacilli</taxon>
        <taxon>Bacillales</taxon>
        <taxon>Anoxybacillaceae</taxon>
        <taxon>Anoxybacteroides</taxon>
    </lineage>
</organism>
<comment type="subcellular location">
    <subcellularLocation>
        <location evidence="8">Cell membrane</location>
        <topology evidence="8">Single-pass type II membrane protein</topology>
    </subcellularLocation>
    <subcellularLocation>
        <location evidence="1">Membrane</location>
    </subcellularLocation>
    <text evidence="8">Localizes to the division septum.</text>
</comment>
<name>A0A160F384_9BACL</name>
<dbReference type="InterPro" id="IPR034746">
    <property type="entry name" value="POTRA"/>
</dbReference>
<proteinExistence type="inferred from homology"/>
<comment type="function">
    <text evidence="8">Cell division protein that may be involved in stabilizing or promoting the assembly of the division complex.</text>
</comment>
<dbReference type="PROSITE" id="PS51779">
    <property type="entry name" value="POTRA"/>
    <property type="match status" value="1"/>
</dbReference>
<keyword evidence="7 8" id="KW-0131">Cell cycle</keyword>
<dbReference type="RefSeq" id="WP_066323593.1">
    <property type="nucleotide sequence ID" value="NZ_CP015438.1"/>
</dbReference>
<dbReference type="PANTHER" id="PTHR37820">
    <property type="entry name" value="CELL DIVISION PROTEIN DIVIB"/>
    <property type="match status" value="1"/>
</dbReference>
<reference evidence="10 11" key="1">
    <citation type="journal article" date="2006" name="Syst. Appl. Microbiol.">
        <title>Anoxybacillus amylolyticus sp. nov., a thermophilic amylase producing bacterium isolated from Mount Rittmann (Antarctica).</title>
        <authorList>
            <person name="Poli A."/>
            <person name="Esposito E."/>
            <person name="Lama L."/>
            <person name="Orlando P."/>
            <person name="Nicolaus G."/>
            <person name="de Appolonia F."/>
            <person name="Gambacorta A."/>
            <person name="Nicolaus B."/>
        </authorList>
    </citation>
    <scope>NUCLEOTIDE SEQUENCE [LARGE SCALE GENOMIC DNA]</scope>
    <source>
        <strain evidence="10 11">DSM 15939</strain>
    </source>
</reference>
<dbReference type="Proteomes" id="UP000076865">
    <property type="component" value="Chromosome"/>
</dbReference>
<evidence type="ECO:0000256" key="8">
    <source>
        <dbReference type="HAMAP-Rule" id="MF_00912"/>
    </source>
</evidence>
<evidence type="ECO:0000259" key="9">
    <source>
        <dbReference type="PROSITE" id="PS51779"/>
    </source>
</evidence>
<dbReference type="HAMAP" id="MF_00912">
    <property type="entry name" value="DivIB"/>
    <property type="match status" value="1"/>
</dbReference>
<dbReference type="Gene3D" id="3.10.20.310">
    <property type="entry name" value="membrane protein fhac"/>
    <property type="match status" value="1"/>
</dbReference>
<evidence type="ECO:0000313" key="11">
    <source>
        <dbReference type="Proteomes" id="UP000076865"/>
    </source>
</evidence>
<dbReference type="InterPro" id="IPR026580">
    <property type="entry name" value="DivIB"/>
</dbReference>